<gene>
    <name evidence="4" type="ORF">A4X03_0g528</name>
    <name evidence="3" type="ORF">JKIAZH3_G1464</name>
</gene>
<keyword evidence="6" id="KW-1185">Reference proteome</keyword>
<name>A0A177VGH1_9BASI</name>
<dbReference type="EMBL" id="CAJHJG010005490">
    <property type="protein sequence ID" value="CAD6950669.1"/>
    <property type="molecule type" value="Genomic_DNA"/>
</dbReference>
<evidence type="ECO:0000256" key="2">
    <source>
        <dbReference type="SAM" id="Phobius"/>
    </source>
</evidence>
<evidence type="ECO:0000256" key="1">
    <source>
        <dbReference type="SAM" id="MobiDB-lite"/>
    </source>
</evidence>
<evidence type="ECO:0000313" key="3">
    <source>
        <dbReference type="EMBL" id="CAD6950669.1"/>
    </source>
</evidence>
<accession>A0A177VGH1</accession>
<evidence type="ECO:0000313" key="5">
    <source>
        <dbReference type="Proteomes" id="UP000077671"/>
    </source>
</evidence>
<dbReference type="Proteomes" id="UP000077671">
    <property type="component" value="Unassembled WGS sequence"/>
</dbReference>
<evidence type="ECO:0000313" key="6">
    <source>
        <dbReference type="Proteomes" id="UP000836402"/>
    </source>
</evidence>
<keyword evidence="2" id="KW-0812">Transmembrane</keyword>
<keyword evidence="2" id="KW-1133">Transmembrane helix</keyword>
<proteinExistence type="predicted"/>
<protein>
    <submittedName>
        <fullName evidence="4">Uncharacterized protein</fullName>
    </submittedName>
</protein>
<comment type="caution">
    <text evidence="4">The sequence shown here is derived from an EMBL/GenBank/DDBJ whole genome shotgun (WGS) entry which is preliminary data.</text>
</comment>
<reference evidence="4" key="2">
    <citation type="journal article" date="2019" name="IMA Fungus">
        <title>Genome sequencing and comparison of five Tilletia species to identify candidate genes for the detection of regulated species infecting wheat.</title>
        <authorList>
            <person name="Nguyen H.D.T."/>
            <person name="Sultana T."/>
            <person name="Kesanakurti P."/>
            <person name="Hambleton S."/>
        </authorList>
    </citation>
    <scope>NUCLEOTIDE SEQUENCE</scope>
    <source>
        <strain evidence="4">DAOMC 238032</strain>
    </source>
</reference>
<reference evidence="4" key="1">
    <citation type="submission" date="2016-04" db="EMBL/GenBank/DDBJ databases">
        <authorList>
            <person name="Nguyen H.D."/>
            <person name="Kesanakurti P."/>
            <person name="Cullis J."/>
            <person name="Levesque C.A."/>
            <person name="Hambleton S."/>
        </authorList>
    </citation>
    <scope>NUCLEOTIDE SEQUENCE</scope>
    <source>
        <strain evidence="4">DAOMC 238032</strain>
    </source>
</reference>
<dbReference type="EMBL" id="LWDD02000033">
    <property type="protein sequence ID" value="KAE8265026.1"/>
    <property type="molecule type" value="Genomic_DNA"/>
</dbReference>
<feature type="transmembrane region" description="Helical" evidence="2">
    <location>
        <begin position="68"/>
        <end position="86"/>
    </location>
</feature>
<organism evidence="4 5">
    <name type="scientific">Tilletia caries</name>
    <name type="common">wheat bunt fungus</name>
    <dbReference type="NCBI Taxonomy" id="13290"/>
    <lineage>
        <taxon>Eukaryota</taxon>
        <taxon>Fungi</taxon>
        <taxon>Dikarya</taxon>
        <taxon>Basidiomycota</taxon>
        <taxon>Ustilaginomycotina</taxon>
        <taxon>Exobasidiomycetes</taxon>
        <taxon>Tilletiales</taxon>
        <taxon>Tilletiaceae</taxon>
        <taxon>Tilletia</taxon>
    </lineage>
</organism>
<sequence length="136" mass="15554">MSVPERRRPFPSSNGQGDEEGEAHPSPNPRDTKPPQPPRQHNSELAARYSRTMAEAQAYHNPPILRRALLVLFVVILVFTASRLQLRARSQVKKWRYHRALLSGEWEEGWEPALESFDGDFAGRSIWESFGWGGFV</sequence>
<reference evidence="3" key="3">
    <citation type="submission" date="2020-10" db="EMBL/GenBank/DDBJ databases">
        <authorList>
            <person name="Sedaghatjoo S."/>
        </authorList>
    </citation>
    <scope>NUCLEOTIDE SEQUENCE</scope>
    <source>
        <strain evidence="3">AZH3</strain>
    </source>
</reference>
<feature type="region of interest" description="Disordered" evidence="1">
    <location>
        <begin position="1"/>
        <end position="48"/>
    </location>
</feature>
<dbReference type="AlphaFoldDB" id="A0A177VGH1"/>
<evidence type="ECO:0000313" key="4">
    <source>
        <dbReference type="EMBL" id="KAE8265026.1"/>
    </source>
</evidence>
<keyword evidence="2" id="KW-0472">Membrane</keyword>
<dbReference type="Proteomes" id="UP000836402">
    <property type="component" value="Unassembled WGS sequence"/>
</dbReference>